<evidence type="ECO:0000259" key="3">
    <source>
        <dbReference type="PROSITE" id="PS51186"/>
    </source>
</evidence>
<keyword evidence="5" id="KW-1185">Reference proteome</keyword>
<dbReference type="Pfam" id="PF00583">
    <property type="entry name" value="Acetyltransf_1"/>
    <property type="match status" value="1"/>
</dbReference>
<dbReference type="InterPro" id="IPR050832">
    <property type="entry name" value="Bact_Acetyltransf"/>
</dbReference>
<dbReference type="Gene3D" id="3.40.630.30">
    <property type="match status" value="1"/>
</dbReference>
<dbReference type="GO" id="GO:0016747">
    <property type="term" value="F:acyltransferase activity, transferring groups other than amino-acyl groups"/>
    <property type="evidence" value="ECO:0007669"/>
    <property type="project" value="InterPro"/>
</dbReference>
<evidence type="ECO:0000256" key="1">
    <source>
        <dbReference type="ARBA" id="ARBA00022679"/>
    </source>
</evidence>
<dbReference type="RefSeq" id="WP_130611919.1">
    <property type="nucleotide sequence ID" value="NZ_AP019400.1"/>
</dbReference>
<dbReference type="AlphaFoldDB" id="A0A3T1D8S3"/>
<dbReference type="PANTHER" id="PTHR43877">
    <property type="entry name" value="AMINOALKYLPHOSPHONATE N-ACETYLTRANSFERASE-RELATED-RELATED"/>
    <property type="match status" value="1"/>
</dbReference>
<dbReference type="PANTHER" id="PTHR43877:SF2">
    <property type="entry name" value="AMINOALKYLPHOSPHONATE N-ACETYLTRANSFERASE-RELATED"/>
    <property type="match status" value="1"/>
</dbReference>
<keyword evidence="1 4" id="KW-0808">Transferase</keyword>
<proteinExistence type="predicted"/>
<keyword evidence="2" id="KW-0012">Acyltransferase</keyword>
<reference evidence="4 5" key="1">
    <citation type="submission" date="2019-01" db="EMBL/GenBank/DDBJ databases">
        <title>Complete genome sequence of Cohnella hallensis HS21 isolated from Korean fir (Abies koreana) rhizospheric soil.</title>
        <authorList>
            <person name="Jiang L."/>
            <person name="Kang S.W."/>
            <person name="Kim S."/>
            <person name="Jung J."/>
            <person name="Kim C.Y."/>
            <person name="Kim D.H."/>
            <person name="Kim S.W."/>
            <person name="Lee J."/>
        </authorList>
    </citation>
    <scope>NUCLEOTIDE SEQUENCE [LARGE SCALE GENOMIC DNA]</scope>
    <source>
        <strain evidence="4 5">HS21</strain>
    </source>
</reference>
<protein>
    <submittedName>
        <fullName evidence="4">N-acetyltransferase</fullName>
    </submittedName>
</protein>
<dbReference type="OrthoDB" id="67353at2"/>
<evidence type="ECO:0000256" key="2">
    <source>
        <dbReference type="ARBA" id="ARBA00023315"/>
    </source>
</evidence>
<name>A0A3T1D8S3_9BACL</name>
<evidence type="ECO:0000313" key="4">
    <source>
        <dbReference type="EMBL" id="BBI34497.1"/>
    </source>
</evidence>
<organism evidence="4 5">
    <name type="scientific">Cohnella abietis</name>
    <dbReference type="NCBI Taxonomy" id="2507935"/>
    <lineage>
        <taxon>Bacteria</taxon>
        <taxon>Bacillati</taxon>
        <taxon>Bacillota</taxon>
        <taxon>Bacilli</taxon>
        <taxon>Bacillales</taxon>
        <taxon>Paenibacillaceae</taxon>
        <taxon>Cohnella</taxon>
    </lineage>
</organism>
<dbReference type="PROSITE" id="PS51186">
    <property type="entry name" value="GNAT"/>
    <property type="match status" value="1"/>
</dbReference>
<gene>
    <name evidence="4" type="ORF">KCTCHS21_38960</name>
</gene>
<accession>A0A3T1D8S3</accession>
<dbReference type="EMBL" id="AP019400">
    <property type="protein sequence ID" value="BBI34497.1"/>
    <property type="molecule type" value="Genomic_DNA"/>
</dbReference>
<dbReference type="InterPro" id="IPR016181">
    <property type="entry name" value="Acyl_CoA_acyltransferase"/>
</dbReference>
<dbReference type="InterPro" id="IPR000182">
    <property type="entry name" value="GNAT_dom"/>
</dbReference>
<evidence type="ECO:0000313" key="5">
    <source>
        <dbReference type="Proteomes" id="UP000289856"/>
    </source>
</evidence>
<dbReference type="KEGG" id="cohn:KCTCHS21_38960"/>
<sequence>MAINIRQVDANNNADLLNLIEKLDQYLFERYPADEVFVIDFTDSSSISDTIFMIAYDDERPVGCGAIRPIESNVIELKRFYVEPEYRKQGIAGKILNQLEEKGRDLNYSILRLEAGEQQPEAIHFYKKHGYYEIERYGEYVNCESSLCFEKQLGNVPSA</sequence>
<dbReference type="CDD" id="cd04301">
    <property type="entry name" value="NAT_SF"/>
    <property type="match status" value="1"/>
</dbReference>
<feature type="domain" description="N-acetyltransferase" evidence="3">
    <location>
        <begin position="3"/>
        <end position="154"/>
    </location>
</feature>
<dbReference type="SUPFAM" id="SSF55729">
    <property type="entry name" value="Acyl-CoA N-acyltransferases (Nat)"/>
    <property type="match status" value="1"/>
</dbReference>
<dbReference type="Proteomes" id="UP000289856">
    <property type="component" value="Chromosome"/>
</dbReference>